<dbReference type="OrthoDB" id="565048at2"/>
<dbReference type="Proteomes" id="UP000269154">
    <property type="component" value="Unassembled WGS sequence"/>
</dbReference>
<dbReference type="EMBL" id="RCBY01000069">
    <property type="protein sequence ID" value="RQH43006.1"/>
    <property type="molecule type" value="Genomic_DNA"/>
</dbReference>
<evidence type="ECO:0000313" key="5">
    <source>
        <dbReference type="EMBL" id="RQH43006.1"/>
    </source>
</evidence>
<organism evidence="5 6">
    <name type="scientific">Okeania hirsuta</name>
    <dbReference type="NCBI Taxonomy" id="1458930"/>
    <lineage>
        <taxon>Bacteria</taxon>
        <taxon>Bacillati</taxon>
        <taxon>Cyanobacteriota</taxon>
        <taxon>Cyanophyceae</taxon>
        <taxon>Oscillatoriophycideae</taxon>
        <taxon>Oscillatoriales</taxon>
        <taxon>Microcoleaceae</taxon>
        <taxon>Okeania</taxon>
    </lineage>
</organism>
<comment type="caution">
    <text evidence="5">The sequence shown here is derived from an EMBL/GenBank/DDBJ whole genome shotgun (WGS) entry which is preliminary data.</text>
</comment>
<feature type="domain" description="Rho termination factor-like N-terminal" evidence="4">
    <location>
        <begin position="332"/>
        <end position="373"/>
    </location>
</feature>
<protein>
    <submittedName>
        <fullName evidence="5">Rho termination factor (Modular protein)</fullName>
    </submittedName>
</protein>
<dbReference type="SMART" id="SM00959">
    <property type="entry name" value="Rho_N"/>
    <property type="match status" value="1"/>
</dbReference>
<dbReference type="Pfam" id="PF07498">
    <property type="entry name" value="Rho_N"/>
    <property type="match status" value="1"/>
</dbReference>
<proteinExistence type="predicted"/>
<dbReference type="InterPro" id="IPR011112">
    <property type="entry name" value="Rho-like_N"/>
</dbReference>
<feature type="coiled-coil region" evidence="1">
    <location>
        <begin position="143"/>
        <end position="198"/>
    </location>
</feature>
<dbReference type="SUPFAM" id="SSF110849">
    <property type="entry name" value="ParB/Sulfiredoxin"/>
    <property type="match status" value="1"/>
</dbReference>
<reference evidence="5 6" key="1">
    <citation type="journal article" date="2018" name="ACS Chem. Biol.">
        <title>Ketoreductase domain dysfunction expands chemodiversity: malyngamide biosynthesis in the cyanobacterium Okeania hirsuta.</title>
        <authorList>
            <person name="Moss N.A."/>
            <person name="Leao T."/>
            <person name="Rankin M."/>
            <person name="McCullough T.M."/>
            <person name="Qu P."/>
            <person name="Korobeynikov A."/>
            <person name="Smith J.L."/>
            <person name="Gerwick L."/>
            <person name="Gerwick W.H."/>
        </authorList>
    </citation>
    <scope>NUCLEOTIDE SEQUENCE [LARGE SCALE GENOMIC DNA]</scope>
    <source>
        <strain evidence="5 6">PAB10Feb10-1</strain>
    </source>
</reference>
<accession>A0A3N6PU24</accession>
<dbReference type="RefSeq" id="WP_124145671.1">
    <property type="nucleotide sequence ID" value="NZ_CAWOKI010000107.1"/>
</dbReference>
<evidence type="ECO:0000259" key="4">
    <source>
        <dbReference type="SMART" id="SM00959"/>
    </source>
</evidence>
<feature type="compositionally biased region" description="Low complexity" evidence="2">
    <location>
        <begin position="296"/>
        <end position="313"/>
    </location>
</feature>
<feature type="domain" description="ParB-like N-terminal" evidence="3">
    <location>
        <begin position="22"/>
        <end position="115"/>
    </location>
</feature>
<sequence length="373" mass="42101">MVSSTKRKNRQEDLPVQPVSLELTPISQITVPDSQVRDIPAERHEALVKSLSEQGSNLIPLIVRLTDHDDSEQQYEIVRGADWYQVAKEAEIKELWAWIYEMTDEQAKIAVAEIEQLTQPPVVETPDFEHLMQQLEVSFDKKVDSLTKKIDQSIKKNEEVLKKQVKSLQVRGTDVVQIEQLKNLITNLENSVNDKVEKLARKITSSTTNKTTSNSLSGVNVDLLSKQLDDLDKQIEKKLEGIVKTINQFSQLVQDIEDDLKTQVSAVRRQLQTIPEATSTEEVATKAETPRKTTTKSKPSSTSSRSKSSTTKTTTRKTKAQAAAEPEVPIDDYDTKSLRQLKKIAQERKLRGYARMKRPEILKALREADAAAS</sequence>
<evidence type="ECO:0000313" key="6">
    <source>
        <dbReference type="Proteomes" id="UP000269154"/>
    </source>
</evidence>
<dbReference type="InterPro" id="IPR003115">
    <property type="entry name" value="ParB_N"/>
</dbReference>
<gene>
    <name evidence="5" type="ORF">D5R40_14045</name>
</gene>
<feature type="region of interest" description="Disordered" evidence="2">
    <location>
        <begin position="277"/>
        <end position="338"/>
    </location>
</feature>
<evidence type="ECO:0000256" key="1">
    <source>
        <dbReference type="SAM" id="Coils"/>
    </source>
</evidence>
<evidence type="ECO:0000256" key="2">
    <source>
        <dbReference type="SAM" id="MobiDB-lite"/>
    </source>
</evidence>
<dbReference type="Gene3D" id="3.90.1530.10">
    <property type="entry name" value="Conserved hypothetical protein from pyrococcus furiosus pfu- 392566-001, ParB domain"/>
    <property type="match status" value="1"/>
</dbReference>
<dbReference type="InterPro" id="IPR036086">
    <property type="entry name" value="ParB/Sulfiredoxin_sf"/>
</dbReference>
<dbReference type="Pfam" id="PF02195">
    <property type="entry name" value="ParB_N"/>
    <property type="match status" value="1"/>
</dbReference>
<dbReference type="GO" id="GO:0006353">
    <property type="term" value="P:DNA-templated transcription termination"/>
    <property type="evidence" value="ECO:0007669"/>
    <property type="project" value="InterPro"/>
</dbReference>
<keyword evidence="1" id="KW-0175">Coiled coil</keyword>
<name>A0A3N6PU24_9CYAN</name>
<evidence type="ECO:0000259" key="3">
    <source>
        <dbReference type="SMART" id="SM00470"/>
    </source>
</evidence>
<dbReference type="AlphaFoldDB" id="A0A3N6PU24"/>
<keyword evidence="6" id="KW-1185">Reference proteome</keyword>
<dbReference type="SMART" id="SM00470">
    <property type="entry name" value="ParB"/>
    <property type="match status" value="1"/>
</dbReference>